<keyword evidence="3" id="KW-0804">Transcription</keyword>
<keyword evidence="1" id="KW-0805">Transcription regulation</keyword>
<dbReference type="STRING" id="159291.SAMN05920897_108129"/>
<dbReference type="GO" id="GO:0043565">
    <property type="term" value="F:sequence-specific DNA binding"/>
    <property type="evidence" value="ECO:0007669"/>
    <property type="project" value="InterPro"/>
</dbReference>
<gene>
    <name evidence="5" type="ORF">SAMN05920897_108129</name>
</gene>
<dbReference type="SUPFAM" id="SSF46689">
    <property type="entry name" value="Homeodomain-like"/>
    <property type="match status" value="1"/>
</dbReference>
<evidence type="ECO:0000256" key="3">
    <source>
        <dbReference type="ARBA" id="ARBA00023163"/>
    </source>
</evidence>
<feature type="domain" description="HTH araC/xylS-type" evidence="4">
    <location>
        <begin position="103"/>
        <end position="210"/>
    </location>
</feature>
<name>A0A1N6SL39_9SPIO</name>
<evidence type="ECO:0000256" key="1">
    <source>
        <dbReference type="ARBA" id="ARBA00023015"/>
    </source>
</evidence>
<dbReference type="Pfam" id="PF12833">
    <property type="entry name" value="HTH_18"/>
    <property type="match status" value="1"/>
</dbReference>
<dbReference type="InterPro" id="IPR050204">
    <property type="entry name" value="AraC_XylS_family_regulators"/>
</dbReference>
<dbReference type="PROSITE" id="PS01124">
    <property type="entry name" value="HTH_ARAC_FAMILY_2"/>
    <property type="match status" value="1"/>
</dbReference>
<dbReference type="Proteomes" id="UP000186400">
    <property type="component" value="Unassembled WGS sequence"/>
</dbReference>
<dbReference type="AlphaFoldDB" id="A0A1N6SL39"/>
<accession>A0A1N6SL39</accession>
<organism evidence="5 6">
    <name type="scientific">Alkalispirochaeta americana</name>
    <dbReference type="NCBI Taxonomy" id="159291"/>
    <lineage>
        <taxon>Bacteria</taxon>
        <taxon>Pseudomonadati</taxon>
        <taxon>Spirochaetota</taxon>
        <taxon>Spirochaetia</taxon>
        <taxon>Spirochaetales</taxon>
        <taxon>Spirochaetaceae</taxon>
        <taxon>Alkalispirochaeta</taxon>
    </lineage>
</organism>
<dbReference type="OrthoDB" id="9813413at2"/>
<proteinExistence type="predicted"/>
<dbReference type="EMBL" id="FTMS01000008">
    <property type="protein sequence ID" value="SIQ41801.1"/>
    <property type="molecule type" value="Genomic_DNA"/>
</dbReference>
<protein>
    <submittedName>
        <fullName evidence="5">Transcriptional regulator, AraC family</fullName>
    </submittedName>
</protein>
<dbReference type="SMART" id="SM00342">
    <property type="entry name" value="HTH_ARAC"/>
    <property type="match status" value="1"/>
</dbReference>
<keyword evidence="2" id="KW-0238">DNA-binding</keyword>
<evidence type="ECO:0000259" key="4">
    <source>
        <dbReference type="PROSITE" id="PS01124"/>
    </source>
</evidence>
<dbReference type="PANTHER" id="PTHR46796">
    <property type="entry name" value="HTH-TYPE TRANSCRIPTIONAL ACTIVATOR RHAS-RELATED"/>
    <property type="match status" value="1"/>
</dbReference>
<dbReference type="InterPro" id="IPR009057">
    <property type="entry name" value="Homeodomain-like_sf"/>
</dbReference>
<evidence type="ECO:0000256" key="2">
    <source>
        <dbReference type="ARBA" id="ARBA00023125"/>
    </source>
</evidence>
<dbReference type="Gene3D" id="1.10.10.60">
    <property type="entry name" value="Homeodomain-like"/>
    <property type="match status" value="1"/>
</dbReference>
<evidence type="ECO:0000313" key="5">
    <source>
        <dbReference type="EMBL" id="SIQ41801.1"/>
    </source>
</evidence>
<sequence>MKAYPGETSWHNSVVLQRWTYHTTSAGDVRIIPDGCRDLLYWMIPGKSPVWSISHLQDTIMGVTIPEGTRLAGYRLAPGADVSDRVLLELQGCPRDDPDESVSRILGLIRENHSVAEALSAVATMPASVAGAATLLGISPRTLERLLMRHTARPPVFWAQLVRVRTAARYLVAGEGCAEAALRAGYADQAHLSRSVRRWFGVSPRELVHRPDLVNQLCSPGYDAATGEQISTRYPSGSLT</sequence>
<reference evidence="5 6" key="1">
    <citation type="submission" date="2017-01" db="EMBL/GenBank/DDBJ databases">
        <authorList>
            <person name="Mah S.A."/>
            <person name="Swanson W.J."/>
            <person name="Moy G.W."/>
            <person name="Vacquier V.D."/>
        </authorList>
    </citation>
    <scope>NUCLEOTIDE SEQUENCE [LARGE SCALE GENOMIC DNA]</scope>
    <source>
        <strain evidence="5 6">ASpG1</strain>
    </source>
</reference>
<dbReference type="RefSeq" id="WP_159438755.1">
    <property type="nucleotide sequence ID" value="NZ_FTMS01000008.1"/>
</dbReference>
<dbReference type="InterPro" id="IPR018060">
    <property type="entry name" value="HTH_AraC"/>
</dbReference>
<evidence type="ECO:0000313" key="6">
    <source>
        <dbReference type="Proteomes" id="UP000186400"/>
    </source>
</evidence>
<dbReference type="GO" id="GO:0003700">
    <property type="term" value="F:DNA-binding transcription factor activity"/>
    <property type="evidence" value="ECO:0007669"/>
    <property type="project" value="InterPro"/>
</dbReference>
<keyword evidence="6" id="KW-1185">Reference proteome</keyword>